<gene>
    <name evidence="2" type="ORF">AVEN_138135-2_1</name>
</gene>
<sequence length="81" mass="9114">LDVILNKNEEDKARDQLRKAVLVDPSIQPHVLESRKWSTNEDVSEVQENSSDALAASAEDKNGDKQPAEQRRVFLSLELKA</sequence>
<evidence type="ECO:0000313" key="2">
    <source>
        <dbReference type="EMBL" id="GBM37084.1"/>
    </source>
</evidence>
<comment type="caution">
    <text evidence="2">The sequence shown here is derived from an EMBL/GenBank/DDBJ whole genome shotgun (WGS) entry which is preliminary data.</text>
</comment>
<organism evidence="2 3">
    <name type="scientific">Araneus ventricosus</name>
    <name type="common">Orbweaver spider</name>
    <name type="synonym">Epeira ventricosa</name>
    <dbReference type="NCBI Taxonomy" id="182803"/>
    <lineage>
        <taxon>Eukaryota</taxon>
        <taxon>Metazoa</taxon>
        <taxon>Ecdysozoa</taxon>
        <taxon>Arthropoda</taxon>
        <taxon>Chelicerata</taxon>
        <taxon>Arachnida</taxon>
        <taxon>Araneae</taxon>
        <taxon>Araneomorphae</taxon>
        <taxon>Entelegynae</taxon>
        <taxon>Araneoidea</taxon>
        <taxon>Araneidae</taxon>
        <taxon>Araneus</taxon>
    </lineage>
</organism>
<proteinExistence type="predicted"/>
<dbReference type="AlphaFoldDB" id="A0A4Y2FBW8"/>
<dbReference type="Proteomes" id="UP000499080">
    <property type="component" value="Unassembled WGS sequence"/>
</dbReference>
<feature type="compositionally biased region" description="Basic and acidic residues" evidence="1">
    <location>
        <begin position="58"/>
        <end position="69"/>
    </location>
</feature>
<keyword evidence="3" id="KW-1185">Reference proteome</keyword>
<feature type="non-terminal residue" evidence="2">
    <location>
        <position position="1"/>
    </location>
</feature>
<dbReference type="EMBL" id="BGPR01000828">
    <property type="protein sequence ID" value="GBM37084.1"/>
    <property type="molecule type" value="Genomic_DNA"/>
</dbReference>
<protein>
    <submittedName>
        <fullName evidence="2">Uncharacterized protein</fullName>
    </submittedName>
</protein>
<reference evidence="2 3" key="1">
    <citation type="journal article" date="2019" name="Sci. Rep.">
        <title>Orb-weaving spider Araneus ventricosus genome elucidates the spidroin gene catalogue.</title>
        <authorList>
            <person name="Kono N."/>
            <person name="Nakamura H."/>
            <person name="Ohtoshi R."/>
            <person name="Moran D.A.P."/>
            <person name="Shinohara A."/>
            <person name="Yoshida Y."/>
            <person name="Fujiwara M."/>
            <person name="Mori M."/>
            <person name="Tomita M."/>
            <person name="Arakawa K."/>
        </authorList>
    </citation>
    <scope>NUCLEOTIDE SEQUENCE [LARGE SCALE GENOMIC DNA]</scope>
</reference>
<evidence type="ECO:0000313" key="3">
    <source>
        <dbReference type="Proteomes" id="UP000499080"/>
    </source>
</evidence>
<evidence type="ECO:0000256" key="1">
    <source>
        <dbReference type="SAM" id="MobiDB-lite"/>
    </source>
</evidence>
<accession>A0A4Y2FBW8</accession>
<name>A0A4Y2FBW8_ARAVE</name>
<feature type="region of interest" description="Disordered" evidence="1">
    <location>
        <begin position="33"/>
        <end position="69"/>
    </location>
</feature>